<evidence type="ECO:0000256" key="1">
    <source>
        <dbReference type="ARBA" id="ARBA00004651"/>
    </source>
</evidence>
<dbReference type="SUPFAM" id="SSF103473">
    <property type="entry name" value="MFS general substrate transporter"/>
    <property type="match status" value="1"/>
</dbReference>
<feature type="transmembrane region" description="Helical" evidence="7">
    <location>
        <begin position="215"/>
        <end position="241"/>
    </location>
</feature>
<feature type="transmembrane region" description="Helical" evidence="7">
    <location>
        <begin position="49"/>
        <end position="70"/>
    </location>
</feature>
<evidence type="ECO:0000256" key="3">
    <source>
        <dbReference type="ARBA" id="ARBA00022475"/>
    </source>
</evidence>
<comment type="caution">
    <text evidence="9">The sequence shown here is derived from an EMBL/GenBank/DDBJ whole genome shotgun (WGS) entry which is preliminary data.</text>
</comment>
<dbReference type="InterPro" id="IPR001958">
    <property type="entry name" value="Tet-R_TetA/multi-R_MdtG-like"/>
</dbReference>
<gene>
    <name evidence="9" type="ORF">R4146_01340</name>
</gene>
<keyword evidence="6 7" id="KW-0472">Membrane</keyword>
<dbReference type="PRINTS" id="PR01035">
    <property type="entry name" value="TCRTETA"/>
</dbReference>
<dbReference type="InterPro" id="IPR011701">
    <property type="entry name" value="MFS"/>
</dbReference>
<proteinExistence type="predicted"/>
<organism evidence="9 10">
    <name type="scientific">Nicoliella lavandulae</name>
    <dbReference type="NCBI Taxonomy" id="3082954"/>
    <lineage>
        <taxon>Bacteria</taxon>
        <taxon>Bacillati</taxon>
        <taxon>Bacillota</taxon>
        <taxon>Bacilli</taxon>
        <taxon>Lactobacillales</taxon>
        <taxon>Lactobacillaceae</taxon>
        <taxon>Nicoliella</taxon>
    </lineage>
</organism>
<dbReference type="PANTHER" id="PTHR43414">
    <property type="entry name" value="MULTIDRUG RESISTANCE PROTEIN MDTG"/>
    <property type="match status" value="1"/>
</dbReference>
<dbReference type="Gene3D" id="1.20.1250.20">
    <property type="entry name" value="MFS general substrate transporter like domains"/>
    <property type="match status" value="2"/>
</dbReference>
<feature type="transmembrane region" description="Helical" evidence="7">
    <location>
        <begin position="82"/>
        <end position="104"/>
    </location>
</feature>
<feature type="transmembrane region" description="Helical" evidence="7">
    <location>
        <begin position="140"/>
        <end position="165"/>
    </location>
</feature>
<keyword evidence="2" id="KW-0813">Transport</keyword>
<keyword evidence="4 7" id="KW-0812">Transmembrane</keyword>
<protein>
    <submittedName>
        <fullName evidence="9">MFS transporter</fullName>
    </submittedName>
</protein>
<evidence type="ECO:0000256" key="6">
    <source>
        <dbReference type="ARBA" id="ARBA00023136"/>
    </source>
</evidence>
<accession>A0ABU8SIU6</accession>
<dbReference type="RefSeq" id="WP_339959671.1">
    <property type="nucleotide sequence ID" value="NZ_JAWMWH010000001.1"/>
</dbReference>
<evidence type="ECO:0000256" key="7">
    <source>
        <dbReference type="SAM" id="Phobius"/>
    </source>
</evidence>
<dbReference type="Proteomes" id="UP001370590">
    <property type="component" value="Unassembled WGS sequence"/>
</dbReference>
<dbReference type="Pfam" id="PF07690">
    <property type="entry name" value="MFS_1"/>
    <property type="match status" value="1"/>
</dbReference>
<evidence type="ECO:0000313" key="9">
    <source>
        <dbReference type="EMBL" id="MEJ6399833.1"/>
    </source>
</evidence>
<dbReference type="PANTHER" id="PTHR43414:SF1">
    <property type="entry name" value="PEPTIDE PERMEASE"/>
    <property type="match status" value="1"/>
</dbReference>
<comment type="subcellular location">
    <subcellularLocation>
        <location evidence="1">Cell membrane</location>
        <topology evidence="1">Multi-pass membrane protein</topology>
    </subcellularLocation>
</comment>
<evidence type="ECO:0000256" key="2">
    <source>
        <dbReference type="ARBA" id="ARBA00022448"/>
    </source>
</evidence>
<dbReference type="Pfam" id="PF00083">
    <property type="entry name" value="Sugar_tr"/>
    <property type="match status" value="1"/>
</dbReference>
<feature type="transmembrane region" description="Helical" evidence="7">
    <location>
        <begin position="285"/>
        <end position="309"/>
    </location>
</feature>
<reference evidence="9 10" key="1">
    <citation type="submission" date="2023-10" db="EMBL/GenBank/DDBJ databases">
        <title>Nicoliella lavandulae sp. nov. isolated from Lavandula angustifolia flowers.</title>
        <authorList>
            <person name="Alcantara C."/>
            <person name="Zuniga M."/>
            <person name="Landete J.M."/>
            <person name="Monedero V."/>
        </authorList>
    </citation>
    <scope>NUCLEOTIDE SEQUENCE [LARGE SCALE GENOMIC DNA]</scope>
    <source>
        <strain evidence="9 10">Es01</strain>
    </source>
</reference>
<feature type="transmembrane region" description="Helical" evidence="7">
    <location>
        <begin position="171"/>
        <end position="189"/>
    </location>
</feature>
<dbReference type="InterPro" id="IPR020846">
    <property type="entry name" value="MFS_dom"/>
</dbReference>
<feature type="transmembrane region" description="Helical" evidence="7">
    <location>
        <begin position="12"/>
        <end position="37"/>
    </location>
</feature>
<sequence>MHSANQNWKRNLIVLLFGTFITGVAFNEVIPFMSLYISDLGHFSSGELSILSGIVYAASFLVVAFTAPFGGKFADRHGRKRMILQTALGSAISIALMGCVTNVWQFILLRFLQGFFDGVIPNCIALIATETPRDKVQYALSILSTGYTSGFLIGPIFGGILVSFLSIRVTFFLTGIFLFAFFLMALFMVSEHYQPDPDADDDGWHLFKRFPNPRFVIYMLLTSVIVQSGLNAVFPIITLYVKQLLGGHGPVAIVAGLITALPGMAMVISSPFFGRYGDKHGASRVLTIGFIIVILSYFPQGFASSIWILGIFRFTNGIGNAGVFPSIQTLFAKGTPANMTGMAFSLNQGAQAIGSVIGSIIGGVISNFVGYSGVFYFAAVMIINLIMIKWRVPEVKRY</sequence>
<evidence type="ECO:0000256" key="4">
    <source>
        <dbReference type="ARBA" id="ARBA00022692"/>
    </source>
</evidence>
<feature type="domain" description="Major facilitator superfamily (MFS) profile" evidence="8">
    <location>
        <begin position="11"/>
        <end position="396"/>
    </location>
</feature>
<name>A0ABU8SIU6_9LACO</name>
<keyword evidence="3" id="KW-1003">Cell membrane</keyword>
<dbReference type="EMBL" id="JAWMWH010000001">
    <property type="protein sequence ID" value="MEJ6399833.1"/>
    <property type="molecule type" value="Genomic_DNA"/>
</dbReference>
<evidence type="ECO:0000256" key="5">
    <source>
        <dbReference type="ARBA" id="ARBA00022989"/>
    </source>
</evidence>
<feature type="transmembrane region" description="Helical" evidence="7">
    <location>
        <begin position="253"/>
        <end position="273"/>
    </location>
</feature>
<keyword evidence="10" id="KW-1185">Reference proteome</keyword>
<dbReference type="InterPro" id="IPR036259">
    <property type="entry name" value="MFS_trans_sf"/>
</dbReference>
<keyword evidence="5 7" id="KW-1133">Transmembrane helix</keyword>
<evidence type="ECO:0000313" key="10">
    <source>
        <dbReference type="Proteomes" id="UP001370590"/>
    </source>
</evidence>
<dbReference type="InterPro" id="IPR005828">
    <property type="entry name" value="MFS_sugar_transport-like"/>
</dbReference>
<dbReference type="PROSITE" id="PS50850">
    <property type="entry name" value="MFS"/>
    <property type="match status" value="1"/>
</dbReference>
<feature type="transmembrane region" description="Helical" evidence="7">
    <location>
        <begin position="368"/>
        <end position="388"/>
    </location>
</feature>
<evidence type="ECO:0000259" key="8">
    <source>
        <dbReference type="PROSITE" id="PS50850"/>
    </source>
</evidence>